<comment type="similarity">
    <text evidence="1">Belongs to the peptidase S8 family.</text>
</comment>
<dbReference type="PANTHER" id="PTHR10795">
    <property type="entry name" value="PROPROTEIN CONVERTASE SUBTILISIN/KEXIN"/>
    <property type="match status" value="1"/>
</dbReference>
<comment type="caution">
    <text evidence="5">The sequence shown here is derived from an EMBL/GenBank/DDBJ whole genome shotgun (WGS) entry which is preliminary data.</text>
</comment>
<dbReference type="Proteomes" id="UP000324897">
    <property type="component" value="Chromosome 5"/>
</dbReference>
<feature type="chain" id="PRO_5023862817" description="Inhibitor I9 domain-containing protein" evidence="3">
    <location>
        <begin position="16"/>
        <end position="210"/>
    </location>
</feature>
<evidence type="ECO:0000313" key="5">
    <source>
        <dbReference type="EMBL" id="TVU48315.1"/>
    </source>
</evidence>
<organism evidence="5 6">
    <name type="scientific">Eragrostis curvula</name>
    <name type="common">weeping love grass</name>
    <dbReference type="NCBI Taxonomy" id="38414"/>
    <lineage>
        <taxon>Eukaryota</taxon>
        <taxon>Viridiplantae</taxon>
        <taxon>Streptophyta</taxon>
        <taxon>Embryophyta</taxon>
        <taxon>Tracheophyta</taxon>
        <taxon>Spermatophyta</taxon>
        <taxon>Magnoliopsida</taxon>
        <taxon>Liliopsida</taxon>
        <taxon>Poales</taxon>
        <taxon>Poaceae</taxon>
        <taxon>PACMAD clade</taxon>
        <taxon>Chloridoideae</taxon>
        <taxon>Eragrostideae</taxon>
        <taxon>Eragrostidinae</taxon>
        <taxon>Eragrostis</taxon>
    </lineage>
</organism>
<dbReference type="InterPro" id="IPR037045">
    <property type="entry name" value="S8pro/Inhibitor_I9_sf"/>
</dbReference>
<dbReference type="Pfam" id="PF05922">
    <property type="entry name" value="Inhibitor_I9"/>
    <property type="match status" value="1"/>
</dbReference>
<dbReference type="GO" id="GO:0006508">
    <property type="term" value="P:proteolysis"/>
    <property type="evidence" value="ECO:0007669"/>
    <property type="project" value="InterPro"/>
</dbReference>
<proteinExistence type="inferred from homology"/>
<dbReference type="Gramene" id="TVU48315">
    <property type="protein sequence ID" value="TVU48315"/>
    <property type="gene ID" value="EJB05_07948"/>
</dbReference>
<dbReference type="SUPFAM" id="SSF52743">
    <property type="entry name" value="Subtilisin-like"/>
    <property type="match status" value="1"/>
</dbReference>
<evidence type="ECO:0000256" key="1">
    <source>
        <dbReference type="ARBA" id="ARBA00011073"/>
    </source>
</evidence>
<dbReference type="GO" id="GO:0004252">
    <property type="term" value="F:serine-type endopeptidase activity"/>
    <property type="evidence" value="ECO:0007669"/>
    <property type="project" value="InterPro"/>
</dbReference>
<evidence type="ECO:0000259" key="4">
    <source>
        <dbReference type="Pfam" id="PF05922"/>
    </source>
</evidence>
<dbReference type="EMBL" id="RWGY01000004">
    <property type="protein sequence ID" value="TVU48315.1"/>
    <property type="molecule type" value="Genomic_DNA"/>
</dbReference>
<dbReference type="InterPro" id="IPR010259">
    <property type="entry name" value="S8pro/Inhibitor_I9"/>
</dbReference>
<protein>
    <recommendedName>
        <fullName evidence="4">Inhibitor I9 domain-containing protein</fullName>
    </recommendedName>
</protein>
<keyword evidence="6" id="KW-1185">Reference proteome</keyword>
<evidence type="ECO:0000256" key="2">
    <source>
        <dbReference type="ARBA" id="ARBA00022729"/>
    </source>
</evidence>
<dbReference type="AlphaFoldDB" id="A0A5J9WK22"/>
<evidence type="ECO:0000313" key="6">
    <source>
        <dbReference type="Proteomes" id="UP000324897"/>
    </source>
</evidence>
<evidence type="ECO:0000256" key="3">
    <source>
        <dbReference type="SAM" id="SignalP"/>
    </source>
</evidence>
<feature type="domain" description="Inhibitor I9" evidence="4">
    <location>
        <begin position="59"/>
        <end position="138"/>
    </location>
</feature>
<keyword evidence="2 3" id="KW-0732">Signal</keyword>
<feature type="signal peptide" evidence="3">
    <location>
        <begin position="1"/>
        <end position="15"/>
    </location>
</feature>
<dbReference type="OrthoDB" id="687848at2759"/>
<dbReference type="InterPro" id="IPR045051">
    <property type="entry name" value="SBT"/>
</dbReference>
<dbReference type="Gene3D" id="3.30.70.80">
    <property type="entry name" value="Peptidase S8 propeptide/proteinase inhibitor I9"/>
    <property type="match status" value="1"/>
</dbReference>
<reference evidence="5 6" key="1">
    <citation type="journal article" date="2019" name="Sci. Rep.">
        <title>A high-quality genome of Eragrostis curvula grass provides insights into Poaceae evolution and supports new strategies to enhance forage quality.</title>
        <authorList>
            <person name="Carballo J."/>
            <person name="Santos B.A.C.M."/>
            <person name="Zappacosta D."/>
            <person name="Garbus I."/>
            <person name="Selva J.P."/>
            <person name="Gallo C.A."/>
            <person name="Diaz A."/>
            <person name="Albertini E."/>
            <person name="Caccamo M."/>
            <person name="Echenique V."/>
        </authorList>
    </citation>
    <scope>NUCLEOTIDE SEQUENCE [LARGE SCALE GENOMIC DNA]</scope>
    <source>
        <strain evidence="6">cv. Victoria</strain>
        <tissue evidence="5">Leaf</tissue>
    </source>
</reference>
<gene>
    <name evidence="5" type="ORF">EJB05_07948</name>
</gene>
<name>A0A5J9WK22_9POAL</name>
<dbReference type="InterPro" id="IPR036852">
    <property type="entry name" value="Peptidase_S8/S53_dom_sf"/>
</dbReference>
<accession>A0A5J9WK22</accession>
<sequence>MAVLLLLLVSSLSFAMQPIQSTPASHAEVPFFSFYQSFLSFDQIVCSQYVCPLSVVLQVHIVYLGHNDGLSPSLTSRFHLQLMSRVFTKPEEAREAILYSYSYGFSGFAALLNSTQAATLSETAEVISVFRSRMLQLHTTRSWDFMGLSLHMQMEKSSQMHLKFGDDVIVGVLDTDASLDDDPQNCSREMSSLDMEARMITMILACPAKI</sequence>